<keyword evidence="3" id="KW-1185">Reference proteome</keyword>
<comment type="caution">
    <text evidence="2">The sequence shown here is derived from an EMBL/GenBank/DDBJ whole genome shotgun (WGS) entry which is preliminary data.</text>
</comment>
<evidence type="ECO:0000256" key="1">
    <source>
        <dbReference type="SAM" id="MobiDB-lite"/>
    </source>
</evidence>
<name>A0AAN5CB21_9BILA</name>
<protein>
    <submittedName>
        <fullName evidence="2">Uncharacterized protein</fullName>
    </submittedName>
</protein>
<feature type="non-terminal residue" evidence="2">
    <location>
        <position position="1"/>
    </location>
</feature>
<feature type="region of interest" description="Disordered" evidence="1">
    <location>
        <begin position="95"/>
        <end position="134"/>
    </location>
</feature>
<sequence>DVILLAVIAQGVIGAVDFRMSASTIAPFDDLPPDFEATTDAAEASKSQELFDNSEDITLISTAEPEIAQIAEFAVPRPSLKEVEELLKRGEIKLNETLSEEDDEKSSEEAEVVKISGDVTTTQTPPSTTVSTTT</sequence>
<feature type="compositionally biased region" description="Low complexity" evidence="1">
    <location>
        <begin position="119"/>
        <end position="134"/>
    </location>
</feature>
<gene>
    <name evidence="2" type="ORF">PMAYCL1PPCAC_07640</name>
</gene>
<evidence type="ECO:0000313" key="3">
    <source>
        <dbReference type="Proteomes" id="UP001328107"/>
    </source>
</evidence>
<reference evidence="3" key="1">
    <citation type="submission" date="2022-10" db="EMBL/GenBank/DDBJ databases">
        <title>Genome assembly of Pristionchus species.</title>
        <authorList>
            <person name="Yoshida K."/>
            <person name="Sommer R.J."/>
        </authorList>
    </citation>
    <scope>NUCLEOTIDE SEQUENCE [LARGE SCALE GENOMIC DNA]</scope>
    <source>
        <strain evidence="3">RS5460</strain>
    </source>
</reference>
<feature type="non-terminal residue" evidence="2">
    <location>
        <position position="134"/>
    </location>
</feature>
<proteinExistence type="predicted"/>
<evidence type="ECO:0000313" key="2">
    <source>
        <dbReference type="EMBL" id="GMR37445.1"/>
    </source>
</evidence>
<accession>A0AAN5CB21</accession>
<organism evidence="2 3">
    <name type="scientific">Pristionchus mayeri</name>
    <dbReference type="NCBI Taxonomy" id="1317129"/>
    <lineage>
        <taxon>Eukaryota</taxon>
        <taxon>Metazoa</taxon>
        <taxon>Ecdysozoa</taxon>
        <taxon>Nematoda</taxon>
        <taxon>Chromadorea</taxon>
        <taxon>Rhabditida</taxon>
        <taxon>Rhabditina</taxon>
        <taxon>Diplogasteromorpha</taxon>
        <taxon>Diplogasteroidea</taxon>
        <taxon>Neodiplogasteridae</taxon>
        <taxon>Pristionchus</taxon>
    </lineage>
</organism>
<dbReference type="AlphaFoldDB" id="A0AAN5CB21"/>
<dbReference type="EMBL" id="BTRK01000002">
    <property type="protein sequence ID" value="GMR37445.1"/>
    <property type="molecule type" value="Genomic_DNA"/>
</dbReference>
<dbReference type="Proteomes" id="UP001328107">
    <property type="component" value="Unassembled WGS sequence"/>
</dbReference>